<protein>
    <submittedName>
        <fullName evidence="2">Bifunctional oligoribonuclease/PAP phosphatase NrnA</fullName>
    </submittedName>
</protein>
<proteinExistence type="predicted"/>
<dbReference type="SUPFAM" id="SSF64182">
    <property type="entry name" value="DHH phosphoesterases"/>
    <property type="match status" value="1"/>
</dbReference>
<dbReference type="AlphaFoldDB" id="A0A833DQC8"/>
<sequence length="254" mass="28744">MVRIDNEDIAHLKKILKENKNILFLCHHNADPDAIGAAIALKYLADTLNKSEDKNLRISADSVSKLSKNILEELGENIEVVQYPKLLDVVFFVDTSTLNQITVNNKELKNSTLIIVDHHKKTDLCHLCTLSIVEEGATSTCEIVSEIFRKMNIYPPKSIRVALLCGILYDTKHLKLAKEKTFQIIAWLIRDINFQRIIYLLTQDMDESKRIAHLKACNRMELREFEGYVVALSHVSSHEASCAKTLVSIGADIS</sequence>
<evidence type="ECO:0000313" key="2">
    <source>
        <dbReference type="EMBL" id="HIP17289.1"/>
    </source>
</evidence>
<evidence type="ECO:0000259" key="1">
    <source>
        <dbReference type="Pfam" id="PF01368"/>
    </source>
</evidence>
<feature type="non-terminal residue" evidence="2">
    <location>
        <position position="254"/>
    </location>
</feature>
<dbReference type="InterPro" id="IPR051319">
    <property type="entry name" value="Oligoribo/pAp-PDE_c-di-AMP_PDE"/>
</dbReference>
<dbReference type="Proteomes" id="UP000605144">
    <property type="component" value="Unassembled WGS sequence"/>
</dbReference>
<dbReference type="PANTHER" id="PTHR47618">
    <property type="entry name" value="BIFUNCTIONAL OLIGORIBONUCLEASE AND PAP PHOSPHATASE NRNA"/>
    <property type="match status" value="1"/>
</dbReference>
<dbReference type="Pfam" id="PF01368">
    <property type="entry name" value="DHH"/>
    <property type="match status" value="1"/>
</dbReference>
<dbReference type="EMBL" id="DQSV01000060">
    <property type="protein sequence ID" value="HIP17289.1"/>
    <property type="molecule type" value="Genomic_DNA"/>
</dbReference>
<dbReference type="InterPro" id="IPR038763">
    <property type="entry name" value="DHH_sf"/>
</dbReference>
<comment type="caution">
    <text evidence="2">The sequence shown here is derived from an EMBL/GenBank/DDBJ whole genome shotgun (WGS) entry which is preliminary data.</text>
</comment>
<organism evidence="2 3">
    <name type="scientific">Methanothermococcus okinawensis</name>
    <dbReference type="NCBI Taxonomy" id="155863"/>
    <lineage>
        <taxon>Archaea</taxon>
        <taxon>Methanobacteriati</taxon>
        <taxon>Methanobacteriota</taxon>
        <taxon>Methanomada group</taxon>
        <taxon>Methanococci</taxon>
        <taxon>Methanococcales</taxon>
        <taxon>Methanococcaceae</taxon>
        <taxon>Methanothermococcus</taxon>
    </lineage>
</organism>
<evidence type="ECO:0000313" key="3">
    <source>
        <dbReference type="Proteomes" id="UP000605144"/>
    </source>
</evidence>
<feature type="domain" description="DDH" evidence="1">
    <location>
        <begin position="22"/>
        <end position="167"/>
    </location>
</feature>
<dbReference type="Gene3D" id="3.90.1640.10">
    <property type="entry name" value="inorganic pyrophosphatase (n-terminal core)"/>
    <property type="match status" value="1"/>
</dbReference>
<accession>A0A833DQC8</accession>
<gene>
    <name evidence="2" type="ORF">EYG76_03170</name>
</gene>
<dbReference type="PANTHER" id="PTHR47618:SF1">
    <property type="entry name" value="BIFUNCTIONAL OLIGORIBONUCLEASE AND PAP PHOSPHATASE NRNA"/>
    <property type="match status" value="1"/>
</dbReference>
<dbReference type="InterPro" id="IPR001667">
    <property type="entry name" value="DDH_dom"/>
</dbReference>
<name>A0A833DQC8_9EURY</name>
<reference evidence="2" key="1">
    <citation type="journal article" date="2020" name="ISME J.">
        <title>Gammaproteobacteria mediating utilization of methyl-, sulfur- and petroleum organic compounds in deep ocean hydrothermal plumes.</title>
        <authorList>
            <person name="Zhou Z."/>
            <person name="Liu Y."/>
            <person name="Pan J."/>
            <person name="Cron B.R."/>
            <person name="Toner B.M."/>
            <person name="Anantharaman K."/>
            <person name="Breier J.A."/>
            <person name="Dick G.J."/>
            <person name="Li M."/>
        </authorList>
    </citation>
    <scope>NUCLEOTIDE SEQUENCE</scope>
    <source>
        <strain evidence="2">SZUA-1385</strain>
    </source>
</reference>